<dbReference type="PANTHER" id="PTHR21716:SF4">
    <property type="entry name" value="TRANSMEMBRANE PROTEIN 245"/>
    <property type="match status" value="1"/>
</dbReference>
<comment type="caution">
    <text evidence="8">The sequence shown here is derived from an EMBL/GenBank/DDBJ whole genome shotgun (WGS) entry which is preliminary data.</text>
</comment>
<protein>
    <submittedName>
        <fullName evidence="8">AI-2E family transporter</fullName>
    </submittedName>
</protein>
<proteinExistence type="inferred from homology"/>
<dbReference type="Pfam" id="PF01594">
    <property type="entry name" value="AI-2E_transport"/>
    <property type="match status" value="1"/>
</dbReference>
<reference evidence="8 9" key="1">
    <citation type="submission" date="2022-09" db="EMBL/GenBank/DDBJ databases">
        <title>Enrichment on poylsaccharides allowed isolation of novel metabolic and taxonomic groups of Haloarchaea.</title>
        <authorList>
            <person name="Sorokin D.Y."/>
            <person name="Elcheninov A.G."/>
            <person name="Khizhniak T.V."/>
            <person name="Kolganova T.V."/>
            <person name="Kublanov I.V."/>
        </authorList>
    </citation>
    <scope>NUCLEOTIDE SEQUENCE [LARGE SCALE GENOMIC DNA]</scope>
    <source>
        <strain evidence="8 9">AArc-curdl1</strain>
    </source>
</reference>
<feature type="transmembrane region" description="Helical" evidence="7">
    <location>
        <begin position="7"/>
        <end position="40"/>
    </location>
</feature>
<keyword evidence="5 7" id="KW-0472">Membrane</keyword>
<accession>A0AAP3E4R5</accession>
<comment type="similarity">
    <text evidence="2">Belongs to the autoinducer-2 exporter (AI-2E) (TC 2.A.86) family.</text>
</comment>
<evidence type="ECO:0000313" key="8">
    <source>
        <dbReference type="EMBL" id="MCU4750718.1"/>
    </source>
</evidence>
<dbReference type="GO" id="GO:0016020">
    <property type="term" value="C:membrane"/>
    <property type="evidence" value="ECO:0007669"/>
    <property type="project" value="UniProtKB-SubCell"/>
</dbReference>
<organism evidence="8 9">
    <name type="scientific">Natronosalvus hydrolyticus</name>
    <dbReference type="NCBI Taxonomy" id="2979988"/>
    <lineage>
        <taxon>Archaea</taxon>
        <taxon>Methanobacteriati</taxon>
        <taxon>Methanobacteriota</taxon>
        <taxon>Stenosarchaea group</taxon>
        <taxon>Halobacteria</taxon>
        <taxon>Halobacteriales</taxon>
        <taxon>Natrialbaceae</taxon>
        <taxon>Natronosalvus</taxon>
    </lineage>
</organism>
<feature type="transmembrane region" description="Helical" evidence="7">
    <location>
        <begin position="306"/>
        <end position="334"/>
    </location>
</feature>
<evidence type="ECO:0000256" key="5">
    <source>
        <dbReference type="ARBA" id="ARBA00023136"/>
    </source>
</evidence>
<name>A0AAP3E4R5_9EURY</name>
<keyword evidence="3 7" id="KW-0812">Transmembrane</keyword>
<comment type="subcellular location">
    <subcellularLocation>
        <location evidence="1">Membrane</location>
        <topology evidence="1">Multi-pass membrane protein</topology>
    </subcellularLocation>
</comment>
<evidence type="ECO:0000256" key="1">
    <source>
        <dbReference type="ARBA" id="ARBA00004141"/>
    </source>
</evidence>
<feature type="transmembrane region" description="Helical" evidence="7">
    <location>
        <begin position="64"/>
        <end position="89"/>
    </location>
</feature>
<evidence type="ECO:0000256" key="3">
    <source>
        <dbReference type="ARBA" id="ARBA00022692"/>
    </source>
</evidence>
<dbReference type="AlphaFoldDB" id="A0AAP3E4R5"/>
<keyword evidence="4 7" id="KW-1133">Transmembrane helix</keyword>
<feature type="transmembrane region" description="Helical" evidence="7">
    <location>
        <begin position="208"/>
        <end position="231"/>
    </location>
</feature>
<dbReference type="EMBL" id="JAOPJZ010000001">
    <property type="protein sequence ID" value="MCU4750718.1"/>
    <property type="molecule type" value="Genomic_DNA"/>
</dbReference>
<feature type="transmembrane region" description="Helical" evidence="7">
    <location>
        <begin position="264"/>
        <end position="285"/>
    </location>
</feature>
<feature type="transmembrane region" description="Helical" evidence="7">
    <location>
        <begin position="238"/>
        <end position="258"/>
    </location>
</feature>
<sequence>MDVRTAFFVFMLAVFGYIAALMVLPLFPYVMAAGLLAFILFPTQKRLERRLESTPISGRLQSKIVAFGLTAFALVAAVVPLAVFSIVVLQTVVAYLRSFDGPEAVEELQAFAREIGLDDDTVASIEEQILSEIETEVLTDVIDIVVGESLRLLNLGIEMGIGLLVLVFLLYYLLVDGDTFVAWLGEIAPLEPTIRDELFDEVNNVTWAVIKSHVLVAVVEGILGGFGLWLVGISNVAFWTMVMIIVSFLPAIGVWFVWGPAVGYLAAIGEPTLALVLLLYGLAVLSVVDNYLRAIFVDRSSGLHPAVVLIGVIGGIYLLGIMGLFLGPVLLAVFKAGLNVFGEAYGNLEPRAQLADTDVAQGGGSGGRRNNRINGPPPSQDTGNDDSE</sequence>
<evidence type="ECO:0000256" key="2">
    <source>
        <dbReference type="ARBA" id="ARBA00009773"/>
    </source>
</evidence>
<dbReference type="Proteomes" id="UP001321047">
    <property type="component" value="Unassembled WGS sequence"/>
</dbReference>
<feature type="transmembrane region" description="Helical" evidence="7">
    <location>
        <begin position="152"/>
        <end position="174"/>
    </location>
</feature>
<dbReference type="RefSeq" id="WP_342805773.1">
    <property type="nucleotide sequence ID" value="NZ_JAOPJZ010000001.1"/>
</dbReference>
<evidence type="ECO:0000256" key="4">
    <source>
        <dbReference type="ARBA" id="ARBA00022989"/>
    </source>
</evidence>
<gene>
    <name evidence="8" type="ORF">OB919_01780</name>
</gene>
<dbReference type="InterPro" id="IPR002549">
    <property type="entry name" value="AI-2E-like"/>
</dbReference>
<feature type="region of interest" description="Disordered" evidence="6">
    <location>
        <begin position="359"/>
        <end position="388"/>
    </location>
</feature>
<evidence type="ECO:0000256" key="7">
    <source>
        <dbReference type="SAM" id="Phobius"/>
    </source>
</evidence>
<keyword evidence="9" id="KW-1185">Reference proteome</keyword>
<evidence type="ECO:0000256" key="6">
    <source>
        <dbReference type="SAM" id="MobiDB-lite"/>
    </source>
</evidence>
<evidence type="ECO:0000313" key="9">
    <source>
        <dbReference type="Proteomes" id="UP001321047"/>
    </source>
</evidence>
<dbReference type="PANTHER" id="PTHR21716">
    <property type="entry name" value="TRANSMEMBRANE PROTEIN"/>
    <property type="match status" value="1"/>
</dbReference>